<evidence type="ECO:0000313" key="4">
    <source>
        <dbReference type="Proteomes" id="UP001151760"/>
    </source>
</evidence>
<comment type="caution">
    <text evidence="3">The sequence shown here is derived from an EMBL/GenBank/DDBJ whole genome shotgun (WGS) entry which is preliminary data.</text>
</comment>
<dbReference type="Proteomes" id="UP001151760">
    <property type="component" value="Unassembled WGS sequence"/>
</dbReference>
<keyword evidence="4" id="KW-1185">Reference proteome</keyword>
<sequence>MQNKEHERMILESVEHGPLIWPTVEENCVIKTKKYAKLSAAKKIQADCDMKDTNIILQGLPADINSLVNHHRVAKDLWFPSNHNQLRTSSNPETQATIQRREMLQVQGEIQQADRQELLNATTAKVKDIWLGNALSLRDQGIQCDPGIPAGQAQTIIPHNAAFQTEDLDTYDSDCDDLSIAQAVLMANISNYGSDIILEEKANKEQNNETITAELERYKERVKTFEQRLNIDLSSREKMIDSQMDDMIREKLALKEQVDSLEQNLSKQIKEKESVLQTFAVFKNESKEKENKYMENEIDLEKKIKELDNIICKVGQSAQTVHMLTKPQAFYDNTHKQALGYQNPFYLKKAQRIKPTLYDGVVMSNTHVAMPVIDDEETLILEEESRSKMSEKAKDPEVIAKKISHKPIDYEKLNRLIKDFGKHFSPQQELLDEQAFWFHILNPTIEPPYTPPVIVDVPSELPKVFKDKFDSIKQTRVRHKEQCDSLINKLNLKSVENKDLKAQIQDKVSVITSLKNNLQKLKGKEIIENVVHIPSATTIAPGMFKLDLVPLPHRELDFACKYATRIQELLVYVQDTCLIVVTPSTKMVVVSPMNKVKKVRSKPPRNKRNDRISQTPSRNKKNKVEAQPRKVNKMNRVVKPVCDVDVKHSLSNANYEILCATCNKSMFYGVHDKCLLDLVQNGNNRTKSAKKHKKQNIWKPTSHVFTEVGFKWKPIGRTFTIVDCTLVSGLWMFETHDRESLSAHELWSRDINLYTISLDDMLKSSLICLLSKASKTKSWLWHRRLSHLNFACALGKSKKSSQQPKAKDTNQEKLYLLHMDLCGPMCVADINGKRTQAHYMTPATSSTGLGTNLVSQQPCLPPIRDDWDRLFQPMFDEYFNPLTIDISPVQEVAAPRAKVLSDSLMSISINQDAPSTSIPSSQEQEHSLIISQGFEELPKTPAFHDDALNESP</sequence>
<organism evidence="3 4">
    <name type="scientific">Tanacetum coccineum</name>
    <dbReference type="NCBI Taxonomy" id="301880"/>
    <lineage>
        <taxon>Eukaryota</taxon>
        <taxon>Viridiplantae</taxon>
        <taxon>Streptophyta</taxon>
        <taxon>Embryophyta</taxon>
        <taxon>Tracheophyta</taxon>
        <taxon>Spermatophyta</taxon>
        <taxon>Magnoliopsida</taxon>
        <taxon>eudicotyledons</taxon>
        <taxon>Gunneridae</taxon>
        <taxon>Pentapetalae</taxon>
        <taxon>asterids</taxon>
        <taxon>campanulids</taxon>
        <taxon>Asterales</taxon>
        <taxon>Asteraceae</taxon>
        <taxon>Asteroideae</taxon>
        <taxon>Anthemideae</taxon>
        <taxon>Anthemidinae</taxon>
        <taxon>Tanacetum</taxon>
    </lineage>
</organism>
<reference evidence="3" key="1">
    <citation type="journal article" date="2022" name="Int. J. Mol. Sci.">
        <title>Draft Genome of Tanacetum Coccineum: Genomic Comparison of Closely Related Tanacetum-Family Plants.</title>
        <authorList>
            <person name="Yamashiro T."/>
            <person name="Shiraishi A."/>
            <person name="Nakayama K."/>
            <person name="Satake H."/>
        </authorList>
    </citation>
    <scope>NUCLEOTIDE SEQUENCE</scope>
</reference>
<accession>A0ABQ5E480</accession>
<feature type="region of interest" description="Disordered" evidence="2">
    <location>
        <begin position="595"/>
        <end position="629"/>
    </location>
</feature>
<dbReference type="EMBL" id="BQNB010015853">
    <property type="protein sequence ID" value="GJT44904.1"/>
    <property type="molecule type" value="Genomic_DNA"/>
</dbReference>
<evidence type="ECO:0000256" key="1">
    <source>
        <dbReference type="SAM" id="Coils"/>
    </source>
</evidence>
<feature type="compositionally biased region" description="Basic and acidic residues" evidence="2">
    <location>
        <begin position="936"/>
        <end position="952"/>
    </location>
</feature>
<protein>
    <recommendedName>
        <fullName evidence="5">GAG-pre-integrase domain-containing protein</fullName>
    </recommendedName>
</protein>
<feature type="compositionally biased region" description="Basic residues" evidence="2">
    <location>
        <begin position="595"/>
        <end position="608"/>
    </location>
</feature>
<feature type="coiled-coil region" evidence="1">
    <location>
        <begin position="201"/>
        <end position="278"/>
    </location>
</feature>
<evidence type="ECO:0000313" key="3">
    <source>
        <dbReference type="EMBL" id="GJT44904.1"/>
    </source>
</evidence>
<evidence type="ECO:0008006" key="5">
    <source>
        <dbReference type="Google" id="ProtNLM"/>
    </source>
</evidence>
<keyword evidence="1" id="KW-0175">Coiled coil</keyword>
<name>A0ABQ5E480_9ASTR</name>
<evidence type="ECO:0000256" key="2">
    <source>
        <dbReference type="SAM" id="MobiDB-lite"/>
    </source>
</evidence>
<proteinExistence type="predicted"/>
<feature type="region of interest" description="Disordered" evidence="2">
    <location>
        <begin position="932"/>
        <end position="952"/>
    </location>
</feature>
<reference evidence="3" key="2">
    <citation type="submission" date="2022-01" db="EMBL/GenBank/DDBJ databases">
        <authorList>
            <person name="Yamashiro T."/>
            <person name="Shiraishi A."/>
            <person name="Satake H."/>
            <person name="Nakayama K."/>
        </authorList>
    </citation>
    <scope>NUCLEOTIDE SEQUENCE</scope>
</reference>
<gene>
    <name evidence="3" type="ORF">Tco_0953619</name>
</gene>